<evidence type="ECO:0000256" key="6">
    <source>
        <dbReference type="SAM" id="MobiDB-lite"/>
    </source>
</evidence>
<evidence type="ECO:0000259" key="7">
    <source>
        <dbReference type="PROSITE" id="PS50048"/>
    </source>
</evidence>
<feature type="region of interest" description="Disordered" evidence="6">
    <location>
        <begin position="63"/>
        <end position="87"/>
    </location>
</feature>
<dbReference type="EMBL" id="JAVRRG010000336">
    <property type="protein sequence ID" value="KAK5072277.1"/>
    <property type="molecule type" value="Genomic_DNA"/>
</dbReference>
<dbReference type="PANTHER" id="PTHR47540">
    <property type="entry name" value="THIAMINE REPRESSIBLE GENES REGULATORY PROTEIN THI5"/>
    <property type="match status" value="1"/>
</dbReference>
<keyword evidence="4" id="KW-0804">Transcription</keyword>
<evidence type="ECO:0000256" key="3">
    <source>
        <dbReference type="ARBA" id="ARBA00023125"/>
    </source>
</evidence>
<sequence length="297" mass="33328">MTSDAKPRTKGERLSLTCDACRSRHQKCNGARPSCHFCQFRGLSCGYPGVSDEEQPALRQKRVAGNQKPNTLSHKRSKQRTVSINDNDSHGAVQGILTLELAHKGVSSEEIYELARRLTNTVVPKSKLPDPQNQQASNTLVLETTGEQVLQVLTQLWKEKGHDLGVLPETAITATTSYATPSTWLLEDSHPNNNNLPLPSKKLAQAWLMTFLEGPNMLFCICHHAESLELLDALYDPQVVLSPVSMCVIFWQVTVGSRFSEVSEERVYRGFTYEMHLLAVREEEVVLGYSRYGWIFL</sequence>
<keyword evidence="2" id="KW-0805">Transcription regulation</keyword>
<dbReference type="PROSITE" id="PS50048">
    <property type="entry name" value="ZN2_CY6_FUNGAL_2"/>
    <property type="match status" value="1"/>
</dbReference>
<comment type="caution">
    <text evidence="8">The sequence shown here is derived from an EMBL/GenBank/DDBJ whole genome shotgun (WGS) entry which is preliminary data.</text>
</comment>
<dbReference type="InterPro" id="IPR001138">
    <property type="entry name" value="Zn2Cys6_DnaBD"/>
</dbReference>
<name>A0ABR0JTT2_9EURO</name>
<organism evidence="8 9">
    <name type="scientific">Lithohypha guttulata</name>
    <dbReference type="NCBI Taxonomy" id="1690604"/>
    <lineage>
        <taxon>Eukaryota</taxon>
        <taxon>Fungi</taxon>
        <taxon>Dikarya</taxon>
        <taxon>Ascomycota</taxon>
        <taxon>Pezizomycotina</taxon>
        <taxon>Eurotiomycetes</taxon>
        <taxon>Chaetothyriomycetidae</taxon>
        <taxon>Chaetothyriales</taxon>
        <taxon>Trichomeriaceae</taxon>
        <taxon>Lithohypha</taxon>
    </lineage>
</organism>
<keyword evidence="9" id="KW-1185">Reference proteome</keyword>
<dbReference type="Proteomes" id="UP001345013">
    <property type="component" value="Unassembled WGS sequence"/>
</dbReference>
<reference evidence="8 9" key="1">
    <citation type="submission" date="2023-08" db="EMBL/GenBank/DDBJ databases">
        <title>Black Yeasts Isolated from many extreme environments.</title>
        <authorList>
            <person name="Coleine C."/>
            <person name="Stajich J.E."/>
            <person name="Selbmann L."/>
        </authorList>
    </citation>
    <scope>NUCLEOTIDE SEQUENCE [LARGE SCALE GENOMIC DNA]</scope>
    <source>
        <strain evidence="8 9">CCFEE 5885</strain>
    </source>
</reference>
<comment type="subcellular location">
    <subcellularLocation>
        <location evidence="1">Nucleus</location>
    </subcellularLocation>
</comment>
<dbReference type="SMART" id="SM00066">
    <property type="entry name" value="GAL4"/>
    <property type="match status" value="1"/>
</dbReference>
<evidence type="ECO:0000256" key="5">
    <source>
        <dbReference type="ARBA" id="ARBA00023242"/>
    </source>
</evidence>
<evidence type="ECO:0000313" key="8">
    <source>
        <dbReference type="EMBL" id="KAK5072277.1"/>
    </source>
</evidence>
<protein>
    <recommendedName>
        <fullName evidence="7">Zn(2)-C6 fungal-type domain-containing protein</fullName>
    </recommendedName>
</protein>
<evidence type="ECO:0000256" key="4">
    <source>
        <dbReference type="ARBA" id="ARBA00023163"/>
    </source>
</evidence>
<dbReference type="Pfam" id="PF00172">
    <property type="entry name" value="Zn_clus"/>
    <property type="match status" value="1"/>
</dbReference>
<dbReference type="InterPro" id="IPR051711">
    <property type="entry name" value="Stress_Response_Reg"/>
</dbReference>
<keyword evidence="3" id="KW-0238">DNA-binding</keyword>
<dbReference type="PROSITE" id="PS00463">
    <property type="entry name" value="ZN2_CY6_FUNGAL_1"/>
    <property type="match status" value="1"/>
</dbReference>
<dbReference type="Gene3D" id="4.10.240.10">
    <property type="entry name" value="Zn(2)-C6 fungal-type DNA-binding domain"/>
    <property type="match status" value="1"/>
</dbReference>
<evidence type="ECO:0000313" key="9">
    <source>
        <dbReference type="Proteomes" id="UP001345013"/>
    </source>
</evidence>
<accession>A0ABR0JTT2</accession>
<evidence type="ECO:0000256" key="2">
    <source>
        <dbReference type="ARBA" id="ARBA00023015"/>
    </source>
</evidence>
<keyword evidence="5" id="KW-0539">Nucleus</keyword>
<gene>
    <name evidence="8" type="ORF">LTR24_010481</name>
</gene>
<dbReference type="CDD" id="cd00067">
    <property type="entry name" value="GAL4"/>
    <property type="match status" value="1"/>
</dbReference>
<dbReference type="SUPFAM" id="SSF57701">
    <property type="entry name" value="Zn2/Cys6 DNA-binding domain"/>
    <property type="match status" value="1"/>
</dbReference>
<feature type="domain" description="Zn(2)-C6 fungal-type" evidence="7">
    <location>
        <begin position="17"/>
        <end position="47"/>
    </location>
</feature>
<dbReference type="PANTHER" id="PTHR47540:SF2">
    <property type="entry name" value="ZN(II)2CYS6 TRANSCRIPTION FACTOR (EUROFUNG)"/>
    <property type="match status" value="1"/>
</dbReference>
<proteinExistence type="predicted"/>
<evidence type="ECO:0000256" key="1">
    <source>
        <dbReference type="ARBA" id="ARBA00004123"/>
    </source>
</evidence>
<dbReference type="InterPro" id="IPR036864">
    <property type="entry name" value="Zn2-C6_fun-type_DNA-bd_sf"/>
</dbReference>